<evidence type="ECO:0000313" key="2">
    <source>
        <dbReference type="RefSeq" id="XP_021113614.1"/>
    </source>
</evidence>
<dbReference type="InterPro" id="IPR052845">
    <property type="entry name" value="Axonemal_dynein_LC_domain"/>
</dbReference>
<reference evidence="2" key="1">
    <citation type="submission" date="2025-08" db="UniProtKB">
        <authorList>
            <consortium name="RefSeq"/>
        </authorList>
    </citation>
    <scope>IDENTIFICATION</scope>
</reference>
<gene>
    <name evidence="2" type="primary">LOC110349036</name>
</gene>
<accession>A0AAX6SYC7</accession>
<evidence type="ECO:0000313" key="1">
    <source>
        <dbReference type="Proteomes" id="UP000694906"/>
    </source>
</evidence>
<dbReference type="RefSeq" id="XP_021113614.1">
    <property type="nucleotide sequence ID" value="XM_021257955.1"/>
</dbReference>
<name>A0AAX6SYC7_HETGA</name>
<dbReference type="AlphaFoldDB" id="A0AAX6SYC7"/>
<dbReference type="Proteomes" id="UP000694906">
    <property type="component" value="Unplaced"/>
</dbReference>
<dbReference type="PANTHER" id="PTHR23052:SF1">
    <property type="entry name" value="AXONEMAL DYNEIN LIGHT CHAIN DOMAIN-CONTAINING PROTEIN 1"/>
    <property type="match status" value="1"/>
</dbReference>
<proteinExistence type="predicted"/>
<dbReference type="GeneID" id="110349036"/>
<dbReference type="PANTHER" id="PTHR23052">
    <property type="entry name" value="AXONEMAL DYNEIN LIGHT CHAIN DOMAIN-CONTAINING PROTEIN 1"/>
    <property type="match status" value="1"/>
</dbReference>
<keyword evidence="1" id="KW-1185">Reference proteome</keyword>
<sequence length="123" mass="14411">MEERDIWSSATYKLALKVIERNGVILAKRLFLNEKGWNKYTKHFITVLSNKDTADLALLQKLTHKWRNLLNKFKQDVEQTEESTREKLQIVKDGLMKWQQFYENKCACLEQDGSACSLLRGTS</sequence>
<protein>
    <submittedName>
        <fullName evidence="2">Axonemal dynein light chain domain-containing protein 1-like</fullName>
    </submittedName>
</protein>
<organism evidence="1 2">
    <name type="scientific">Heterocephalus glaber</name>
    <name type="common">Naked mole rat</name>
    <dbReference type="NCBI Taxonomy" id="10181"/>
    <lineage>
        <taxon>Eukaryota</taxon>
        <taxon>Metazoa</taxon>
        <taxon>Chordata</taxon>
        <taxon>Craniata</taxon>
        <taxon>Vertebrata</taxon>
        <taxon>Euteleostomi</taxon>
        <taxon>Mammalia</taxon>
        <taxon>Eutheria</taxon>
        <taxon>Euarchontoglires</taxon>
        <taxon>Glires</taxon>
        <taxon>Rodentia</taxon>
        <taxon>Hystricomorpha</taxon>
        <taxon>Bathyergidae</taxon>
        <taxon>Heterocephalus</taxon>
    </lineage>
</organism>